<accession>A0A815BXS3</accession>
<dbReference type="Pfam" id="PF13374">
    <property type="entry name" value="TPR_10"/>
    <property type="match status" value="1"/>
</dbReference>
<evidence type="ECO:0000256" key="2">
    <source>
        <dbReference type="ARBA" id="ARBA00022676"/>
    </source>
</evidence>
<dbReference type="InterPro" id="IPR011990">
    <property type="entry name" value="TPR-like_helical_dom_sf"/>
</dbReference>
<dbReference type="Proteomes" id="UP000663829">
    <property type="component" value="Unassembled WGS sequence"/>
</dbReference>
<keyword evidence="4" id="KW-0548">Nucleotidyltransferase</keyword>
<evidence type="ECO:0000313" key="12">
    <source>
        <dbReference type="Proteomes" id="UP000663829"/>
    </source>
</evidence>
<keyword evidence="9" id="KW-0520">NAD</keyword>
<dbReference type="PROSITE" id="PS51996">
    <property type="entry name" value="TR_MART"/>
    <property type="match status" value="1"/>
</dbReference>
<gene>
    <name evidence="10" type="ORF">GPM918_LOCUS27305</name>
    <name evidence="11" type="ORF">SRO942_LOCUS27605</name>
</gene>
<keyword evidence="9" id="KW-0521">NADP</keyword>
<reference evidence="10" key="1">
    <citation type="submission" date="2021-02" db="EMBL/GenBank/DDBJ databases">
        <authorList>
            <person name="Nowell W R."/>
        </authorList>
    </citation>
    <scope>NUCLEOTIDE SEQUENCE</scope>
</reference>
<dbReference type="AlphaFoldDB" id="A0A815BXS3"/>
<evidence type="ECO:0000256" key="5">
    <source>
        <dbReference type="ARBA" id="ARBA00022737"/>
    </source>
</evidence>
<feature type="repeat" description="TPR" evidence="8">
    <location>
        <begin position="644"/>
        <end position="677"/>
    </location>
</feature>
<dbReference type="PROSITE" id="PS50293">
    <property type="entry name" value="TPR_REGION"/>
    <property type="match status" value="2"/>
</dbReference>
<sequence length="800" mass="93071">MEILNTVKGPNLEDFLIIWLDANVSQENTLLETKTRLRHIVNYLKVFWKVEECMNYILSTEKEKIFLIVSGSIGEHFVPLIHDKQQIENVYVFCTNKLRHEIWATNFSKINGVFTFENDLFLQLSRDVTACTRNLTPMSVFSVDSYGKSIRDLTKESATFMWFQFLLDILLRLPQNTAAKTELLHECRLSYKDNIVEQKKIDEFENDYTSDRCIWWYTRDSFFYRLLNKAFRTEDIDIIFKFRLLITDLYRQVEQLHAEYLKENTDDVLTVYRGQGISLDELKKFQENIGGLVSLNSFLSSTKSSEVALEFAGEKSINNPFVEPVVLQMEINLNAKTKPFANVQKFSYMKDEGEILISMGTVFKIESVEQLPSGHWFIELTLSELENKKVKDVIEHYQKQIGETPSLLTLGSFLMDMAEYGKAKRYYKMVLEELSPTDHKTRGRIYNALGLIYRRTGNFDLSLKMFRKALRFEFIEEIYHNIGTVYLEKGNYKRALRYCKYALKSVRKMRGSDHHSLVESYQDIGTIYRLTGRYRLALENSVKALLLDLKYLPKNHPDLAISYLNVGMAYFENGQYEIALGYFEDVLKIQQMILTPYHPSLATTHASMGTCYRQEGEYTRALKCFEKALEIEHKTLPHNHPTTAKTYNAIGMLYRHTAEYDKALSNFEKALEIQLMSLDSSHSDISESYNNIGLIHWLSNGDTTVAVQNYRKAIDIQLKNSPLNHRFLAVIYNNLGLVYEFTNRLKAALRCYEKALQMALKSSSMQMMVKFAVKVGGLPISEYKKNIQLVKKKINEYKSK</sequence>
<dbReference type="InterPro" id="IPR000768">
    <property type="entry name" value="ART"/>
</dbReference>
<dbReference type="Gene3D" id="1.25.40.10">
    <property type="entry name" value="Tetratricopeptide repeat domain"/>
    <property type="match status" value="3"/>
</dbReference>
<keyword evidence="6 8" id="KW-0802">TPR repeat</keyword>
<feature type="repeat" description="TPR" evidence="8">
    <location>
        <begin position="443"/>
        <end position="476"/>
    </location>
</feature>
<evidence type="ECO:0000313" key="10">
    <source>
        <dbReference type="EMBL" id="CAF1275654.1"/>
    </source>
</evidence>
<dbReference type="PANTHER" id="PTHR45641:SF1">
    <property type="entry name" value="AAA+ ATPASE DOMAIN-CONTAINING PROTEIN"/>
    <property type="match status" value="1"/>
</dbReference>
<dbReference type="Gene3D" id="3.90.176.10">
    <property type="entry name" value="Toxin ADP-ribosyltransferase, Chain A, domain 1"/>
    <property type="match status" value="1"/>
</dbReference>
<keyword evidence="3 9" id="KW-0808">Transferase</keyword>
<comment type="catalytic activity">
    <reaction evidence="7 9">
        <text>L-arginyl-[protein] + NAD(+) = N(omega)-(ADP-D-ribosyl)-L-arginyl-[protein] + nicotinamide + H(+)</text>
        <dbReference type="Rhea" id="RHEA:19149"/>
        <dbReference type="Rhea" id="RHEA-COMP:10532"/>
        <dbReference type="Rhea" id="RHEA-COMP:15087"/>
        <dbReference type="ChEBI" id="CHEBI:15378"/>
        <dbReference type="ChEBI" id="CHEBI:17154"/>
        <dbReference type="ChEBI" id="CHEBI:29965"/>
        <dbReference type="ChEBI" id="CHEBI:57540"/>
        <dbReference type="ChEBI" id="CHEBI:142554"/>
        <dbReference type="EC" id="2.4.2.31"/>
    </reaction>
</comment>
<proteinExistence type="inferred from homology"/>
<evidence type="ECO:0000256" key="8">
    <source>
        <dbReference type="PROSITE-ProRule" id="PRU00339"/>
    </source>
</evidence>
<protein>
    <recommendedName>
        <fullName evidence="9">NAD(P)(+)--arginine ADP-ribosyltransferase</fullName>
        <ecNumber evidence="9">2.4.2.31</ecNumber>
    </recommendedName>
    <alternativeName>
        <fullName evidence="9">Mono(ADP-ribosyl)transferase</fullName>
    </alternativeName>
</protein>
<dbReference type="GO" id="GO:0106274">
    <property type="term" value="F:NAD+-protein-arginine ADP-ribosyltransferase activity"/>
    <property type="evidence" value="ECO:0007669"/>
    <property type="project" value="UniProtKB-EC"/>
</dbReference>
<organism evidence="10 12">
    <name type="scientific">Didymodactylos carnosus</name>
    <dbReference type="NCBI Taxonomy" id="1234261"/>
    <lineage>
        <taxon>Eukaryota</taxon>
        <taxon>Metazoa</taxon>
        <taxon>Spiralia</taxon>
        <taxon>Gnathifera</taxon>
        <taxon>Rotifera</taxon>
        <taxon>Eurotatoria</taxon>
        <taxon>Bdelloidea</taxon>
        <taxon>Philodinida</taxon>
        <taxon>Philodinidae</taxon>
        <taxon>Didymodactylos</taxon>
    </lineage>
</organism>
<dbReference type="SMART" id="SM00028">
    <property type="entry name" value="TPR"/>
    <property type="match status" value="9"/>
</dbReference>
<dbReference type="EMBL" id="CAJNOQ010011386">
    <property type="protein sequence ID" value="CAF1275654.1"/>
    <property type="molecule type" value="Genomic_DNA"/>
</dbReference>
<evidence type="ECO:0000256" key="9">
    <source>
        <dbReference type="RuleBase" id="RU361228"/>
    </source>
</evidence>
<dbReference type="SUPFAM" id="SSF48452">
    <property type="entry name" value="TPR-like"/>
    <property type="match status" value="3"/>
</dbReference>
<dbReference type="PROSITE" id="PS50005">
    <property type="entry name" value="TPR"/>
    <property type="match status" value="5"/>
</dbReference>
<evidence type="ECO:0000256" key="4">
    <source>
        <dbReference type="ARBA" id="ARBA00022695"/>
    </source>
</evidence>
<keyword evidence="12" id="KW-1185">Reference proteome</keyword>
<evidence type="ECO:0000313" key="11">
    <source>
        <dbReference type="EMBL" id="CAF4066894.1"/>
    </source>
</evidence>
<keyword evidence="5" id="KW-0677">Repeat</keyword>
<dbReference type="InterPro" id="IPR019734">
    <property type="entry name" value="TPR_rpt"/>
</dbReference>
<name>A0A815BXS3_9BILA</name>
<comment type="caution">
    <text evidence="10">The sequence shown here is derived from an EMBL/GenBank/DDBJ whole genome shotgun (WGS) entry which is preliminary data.</text>
</comment>
<dbReference type="Proteomes" id="UP000681722">
    <property type="component" value="Unassembled WGS sequence"/>
</dbReference>
<evidence type="ECO:0000256" key="6">
    <source>
        <dbReference type="ARBA" id="ARBA00022803"/>
    </source>
</evidence>
<dbReference type="EMBL" id="CAJOBC010025378">
    <property type="protein sequence ID" value="CAF4066894.1"/>
    <property type="molecule type" value="Genomic_DNA"/>
</dbReference>
<evidence type="ECO:0000256" key="7">
    <source>
        <dbReference type="ARBA" id="ARBA00047597"/>
    </source>
</evidence>
<feature type="repeat" description="TPR" evidence="8">
    <location>
        <begin position="560"/>
        <end position="593"/>
    </location>
</feature>
<dbReference type="GO" id="GO:0016779">
    <property type="term" value="F:nucleotidyltransferase activity"/>
    <property type="evidence" value="ECO:0007669"/>
    <property type="project" value="UniProtKB-KW"/>
</dbReference>
<dbReference type="OrthoDB" id="5587616at2759"/>
<feature type="repeat" description="TPR" evidence="8">
    <location>
        <begin position="602"/>
        <end position="635"/>
    </location>
</feature>
<dbReference type="Pfam" id="PF13424">
    <property type="entry name" value="TPR_12"/>
    <property type="match status" value="4"/>
</dbReference>
<comment type="similarity">
    <text evidence="1 9">Belongs to the Arg-specific ADP-ribosyltransferase family.</text>
</comment>
<feature type="repeat" description="TPR" evidence="8">
    <location>
        <begin position="729"/>
        <end position="762"/>
    </location>
</feature>
<keyword evidence="2 9" id="KW-0328">Glycosyltransferase</keyword>
<dbReference type="EC" id="2.4.2.31" evidence="9"/>
<dbReference type="Pfam" id="PF01129">
    <property type="entry name" value="ART"/>
    <property type="match status" value="1"/>
</dbReference>
<dbReference type="PANTHER" id="PTHR45641">
    <property type="entry name" value="TETRATRICOPEPTIDE REPEAT PROTEIN (AFU_ORTHOLOGUE AFUA_6G03870)"/>
    <property type="match status" value="1"/>
</dbReference>
<dbReference type="SUPFAM" id="SSF56399">
    <property type="entry name" value="ADP-ribosylation"/>
    <property type="match status" value="1"/>
</dbReference>
<evidence type="ECO:0000256" key="1">
    <source>
        <dbReference type="ARBA" id="ARBA00009558"/>
    </source>
</evidence>
<evidence type="ECO:0000256" key="3">
    <source>
        <dbReference type="ARBA" id="ARBA00022679"/>
    </source>
</evidence>